<evidence type="ECO:0000259" key="2">
    <source>
        <dbReference type="Pfam" id="PF00582"/>
    </source>
</evidence>
<reference evidence="3" key="1">
    <citation type="submission" date="2020-10" db="EMBL/GenBank/DDBJ databases">
        <authorList>
            <person name="Gilroy R."/>
        </authorList>
    </citation>
    <scope>NUCLEOTIDE SEQUENCE</scope>
    <source>
        <strain evidence="3">6919</strain>
    </source>
</reference>
<proteinExistence type="inferred from homology"/>
<name>A0A9D9IPS6_9BACT</name>
<dbReference type="PANTHER" id="PTHR46268:SF6">
    <property type="entry name" value="UNIVERSAL STRESS PROTEIN UP12"/>
    <property type="match status" value="1"/>
</dbReference>
<comment type="caution">
    <text evidence="3">The sequence shown here is derived from an EMBL/GenBank/DDBJ whole genome shotgun (WGS) entry which is preliminary data.</text>
</comment>
<protein>
    <submittedName>
        <fullName evidence="3">Universal stress protein</fullName>
    </submittedName>
</protein>
<dbReference type="SUPFAM" id="SSF52402">
    <property type="entry name" value="Adenine nucleotide alpha hydrolases-like"/>
    <property type="match status" value="2"/>
</dbReference>
<evidence type="ECO:0000313" key="4">
    <source>
        <dbReference type="Proteomes" id="UP000823598"/>
    </source>
</evidence>
<reference evidence="3" key="2">
    <citation type="journal article" date="2021" name="PeerJ">
        <title>Extensive microbial diversity within the chicken gut microbiome revealed by metagenomics and culture.</title>
        <authorList>
            <person name="Gilroy R."/>
            <person name="Ravi A."/>
            <person name="Getino M."/>
            <person name="Pursley I."/>
            <person name="Horton D.L."/>
            <person name="Alikhan N.F."/>
            <person name="Baker D."/>
            <person name="Gharbi K."/>
            <person name="Hall N."/>
            <person name="Watson M."/>
            <person name="Adriaenssens E.M."/>
            <person name="Foster-Nyarko E."/>
            <person name="Jarju S."/>
            <person name="Secka A."/>
            <person name="Antonio M."/>
            <person name="Oren A."/>
            <person name="Chaudhuri R.R."/>
            <person name="La Ragione R."/>
            <person name="Hildebrand F."/>
            <person name="Pallen M.J."/>
        </authorList>
    </citation>
    <scope>NUCLEOTIDE SEQUENCE</scope>
    <source>
        <strain evidence="3">6919</strain>
    </source>
</reference>
<dbReference type="InterPro" id="IPR006016">
    <property type="entry name" value="UspA"/>
</dbReference>
<dbReference type="PANTHER" id="PTHR46268">
    <property type="entry name" value="STRESS RESPONSE PROTEIN NHAX"/>
    <property type="match status" value="1"/>
</dbReference>
<gene>
    <name evidence="3" type="ORF">IAB88_04040</name>
</gene>
<dbReference type="Proteomes" id="UP000823598">
    <property type="component" value="Unassembled WGS sequence"/>
</dbReference>
<dbReference type="Pfam" id="PF00582">
    <property type="entry name" value="Usp"/>
    <property type="match status" value="1"/>
</dbReference>
<feature type="domain" description="UspA" evidence="2">
    <location>
        <begin position="83"/>
        <end position="233"/>
    </location>
</feature>
<dbReference type="Gene3D" id="3.40.50.620">
    <property type="entry name" value="HUPs"/>
    <property type="match status" value="2"/>
</dbReference>
<evidence type="ECO:0000313" key="3">
    <source>
        <dbReference type="EMBL" id="MBO8476145.1"/>
    </source>
</evidence>
<evidence type="ECO:0000256" key="1">
    <source>
        <dbReference type="ARBA" id="ARBA00008791"/>
    </source>
</evidence>
<accession>A0A9D9IPS6</accession>
<sequence>MATDKMVTLATYSYEKAIILKNILEQEGIKVVVENISRQQPLISSGVRLCVEEKDLPHALQLIDSTTSISQENVCKKKRNPVVLVPVDFSEYSSKACEVGFHYAKKRNFSVVILNSYIGHNYSGSLPLDFNRKDPSGIIERFKNKGKRAKEQMLEFKKTIENDIAESKLPNVPFKCEVLEGIPETAILEYAKNSEPELIVMGTRGKHKKEQDLIGSVTAEVLDSVKFPMFVIPEGIAITDTGQMKSIIFYCNLEQQDLLSLDVFIQHFDAANVTISLIHVINKREKFVTERMNAMYEYCNNQYPQTKFKYKLFDETDFLNNFELFLKQNEIEMVVIPNKKRNIFTRLFNPSIAHRILFHTDIPMLVVPIK</sequence>
<dbReference type="PRINTS" id="PR01438">
    <property type="entry name" value="UNVRSLSTRESS"/>
</dbReference>
<dbReference type="InterPro" id="IPR006015">
    <property type="entry name" value="Universal_stress_UspA"/>
</dbReference>
<organism evidence="3 4">
    <name type="scientific">Candidatus Limisoma faecipullorum</name>
    <dbReference type="NCBI Taxonomy" id="2840854"/>
    <lineage>
        <taxon>Bacteria</taxon>
        <taxon>Pseudomonadati</taxon>
        <taxon>Bacteroidota</taxon>
        <taxon>Bacteroidia</taxon>
        <taxon>Bacteroidales</taxon>
        <taxon>Candidatus Limisoma</taxon>
    </lineage>
</organism>
<comment type="similarity">
    <text evidence="1">Belongs to the universal stress protein A family.</text>
</comment>
<dbReference type="CDD" id="cd00293">
    <property type="entry name" value="USP-like"/>
    <property type="match status" value="1"/>
</dbReference>
<dbReference type="AlphaFoldDB" id="A0A9D9IPS6"/>
<dbReference type="InterPro" id="IPR014729">
    <property type="entry name" value="Rossmann-like_a/b/a_fold"/>
</dbReference>
<dbReference type="EMBL" id="JADIMC010000047">
    <property type="protein sequence ID" value="MBO8476145.1"/>
    <property type="molecule type" value="Genomic_DNA"/>
</dbReference>